<keyword evidence="2" id="KW-1185">Reference proteome</keyword>
<evidence type="ECO:0000256" key="1">
    <source>
        <dbReference type="SAM" id="MobiDB-lite"/>
    </source>
</evidence>
<evidence type="ECO:0000313" key="3">
    <source>
        <dbReference type="WBParaSite" id="nRc.2.0.1.t21176-RA"/>
    </source>
</evidence>
<feature type="region of interest" description="Disordered" evidence="1">
    <location>
        <begin position="296"/>
        <end position="317"/>
    </location>
</feature>
<feature type="compositionally biased region" description="Acidic residues" evidence="1">
    <location>
        <begin position="297"/>
        <end position="317"/>
    </location>
</feature>
<name>A0A915J424_ROMCU</name>
<sequence>MEENLPLLDIEFFTDLLNVPYTQINGRSFPQTQTLQDVSSSILPLQIKSSSSNIEAIIVSMDVNSPDAIEQFPPNPNGLSQSSFLKDFEPLFQKLNDAPSPTQLCEPQHDENRKELVGCETIFLQSTENFVFEPICGKIEDGFIETQCCYIPKTVRDVVENMCDNAVCSQIQNLKCLTDNNFPDVEDISAVNEDKPPKTKKSLNSQNIHYESKIEISSAGKKFEKQKQSIRKRKIDQLQERHSPKMDITSVNVAPKCVKFLFHGTKCLHKGLSKRQNVKRLHVSFSAGNCRKYLNVESDDSDDENDENDCPDYDNEE</sequence>
<dbReference type="WBParaSite" id="nRc.2.0.1.t21176-RA">
    <property type="protein sequence ID" value="nRc.2.0.1.t21176-RA"/>
    <property type="gene ID" value="nRc.2.0.1.g21176"/>
</dbReference>
<evidence type="ECO:0000313" key="2">
    <source>
        <dbReference type="Proteomes" id="UP000887565"/>
    </source>
</evidence>
<accession>A0A915J424</accession>
<dbReference type="AlphaFoldDB" id="A0A915J424"/>
<protein>
    <submittedName>
        <fullName evidence="3">Uncharacterized protein</fullName>
    </submittedName>
</protein>
<dbReference type="Proteomes" id="UP000887565">
    <property type="component" value="Unplaced"/>
</dbReference>
<proteinExistence type="predicted"/>
<organism evidence="2 3">
    <name type="scientific">Romanomermis culicivorax</name>
    <name type="common">Nematode worm</name>
    <dbReference type="NCBI Taxonomy" id="13658"/>
    <lineage>
        <taxon>Eukaryota</taxon>
        <taxon>Metazoa</taxon>
        <taxon>Ecdysozoa</taxon>
        <taxon>Nematoda</taxon>
        <taxon>Enoplea</taxon>
        <taxon>Dorylaimia</taxon>
        <taxon>Mermithida</taxon>
        <taxon>Mermithoidea</taxon>
        <taxon>Mermithidae</taxon>
        <taxon>Romanomermis</taxon>
    </lineage>
</organism>
<reference evidence="3" key="1">
    <citation type="submission" date="2022-11" db="UniProtKB">
        <authorList>
            <consortium name="WormBaseParasite"/>
        </authorList>
    </citation>
    <scope>IDENTIFICATION</scope>
</reference>